<dbReference type="AlphaFoldDB" id="A0A7W9INQ5"/>
<sequence>MARRLSPTQAIRESAAGWADRIDIVTATCPDHPELRAILLRPDGHTAWLRTADHDHGDGLQQALQHWHGSTARPDSASAGTSH</sequence>
<dbReference type="Gene3D" id="3.40.30.120">
    <property type="match status" value="1"/>
</dbReference>
<dbReference type="EMBL" id="JACHMP010000001">
    <property type="protein sequence ID" value="MBB5823745.1"/>
    <property type="molecule type" value="Genomic_DNA"/>
</dbReference>
<protein>
    <submittedName>
        <fullName evidence="2">Uncharacterized protein</fullName>
    </submittedName>
</protein>
<proteinExistence type="predicted"/>
<comment type="caution">
    <text evidence="2">The sequence shown here is derived from an EMBL/GenBank/DDBJ whole genome shotgun (WGS) entry which is preliminary data.</text>
</comment>
<dbReference type="Proteomes" id="UP000540685">
    <property type="component" value="Unassembled WGS sequence"/>
</dbReference>
<keyword evidence="3" id="KW-1185">Reference proteome</keyword>
<evidence type="ECO:0000313" key="2">
    <source>
        <dbReference type="EMBL" id="MBB5823745.1"/>
    </source>
</evidence>
<accession>A0A7W9INQ5</accession>
<name>A0A7W9INQ5_9ACTN</name>
<dbReference type="RefSeq" id="WP_184548503.1">
    <property type="nucleotide sequence ID" value="NZ_JACHMP010000001.1"/>
</dbReference>
<evidence type="ECO:0000256" key="1">
    <source>
        <dbReference type="SAM" id="MobiDB-lite"/>
    </source>
</evidence>
<dbReference type="Pfam" id="PF21274">
    <property type="entry name" value="Rng_hyd_C"/>
    <property type="match status" value="1"/>
</dbReference>
<organism evidence="2 3">
    <name type="scientific">Streptosporangium becharense</name>
    <dbReference type="NCBI Taxonomy" id="1816182"/>
    <lineage>
        <taxon>Bacteria</taxon>
        <taxon>Bacillati</taxon>
        <taxon>Actinomycetota</taxon>
        <taxon>Actinomycetes</taxon>
        <taxon>Streptosporangiales</taxon>
        <taxon>Streptosporangiaceae</taxon>
        <taxon>Streptosporangium</taxon>
    </lineage>
</organism>
<reference evidence="2 3" key="1">
    <citation type="submission" date="2020-08" db="EMBL/GenBank/DDBJ databases">
        <title>Sequencing the genomes of 1000 actinobacteria strains.</title>
        <authorList>
            <person name="Klenk H.-P."/>
        </authorList>
    </citation>
    <scope>NUCLEOTIDE SEQUENCE [LARGE SCALE GENOMIC DNA]</scope>
    <source>
        <strain evidence="2 3">DSM 46887</strain>
    </source>
</reference>
<feature type="region of interest" description="Disordered" evidence="1">
    <location>
        <begin position="61"/>
        <end position="83"/>
    </location>
</feature>
<gene>
    <name evidence="2" type="ORF">F4562_006807</name>
</gene>
<evidence type="ECO:0000313" key="3">
    <source>
        <dbReference type="Proteomes" id="UP000540685"/>
    </source>
</evidence>